<dbReference type="PRINTS" id="PR00035">
    <property type="entry name" value="HTHGNTR"/>
</dbReference>
<dbReference type="CDD" id="cd07377">
    <property type="entry name" value="WHTH_GntR"/>
    <property type="match status" value="1"/>
</dbReference>
<dbReference type="InterPro" id="IPR000524">
    <property type="entry name" value="Tscrpt_reg_HTH_GntR"/>
</dbReference>
<dbReference type="SMART" id="SM00895">
    <property type="entry name" value="FCD"/>
    <property type="match status" value="1"/>
</dbReference>
<dbReference type="Pfam" id="PF07729">
    <property type="entry name" value="FCD"/>
    <property type="match status" value="1"/>
</dbReference>
<sequence length="275" mass="29257">MVNSAPAVGRLALGSDGARAEADGVESTENGARRARPRSLTAQVVEFIEELCLAPGAAPGDRLPSEGELATRFGVSRVVLREAMKSLEARGLVERRQGKAAVIASPNALPVENFVALAVLRDRRALLEFTEIRTALEVHGARLAARRVAGPDRDDAHEHLARARAAVDELLADPADMPTRLRTDLAFHQAVAAASGNASLAQILDALERTLAGSRRESHRRYLATGADPAGSAAEHEELLEAVLSGDPSRAAAAMEEHLHVTMQEIETRPQGTDS</sequence>
<evidence type="ECO:0000313" key="6">
    <source>
        <dbReference type="Proteomes" id="UP000632535"/>
    </source>
</evidence>
<dbReference type="Pfam" id="PF00392">
    <property type="entry name" value="GntR"/>
    <property type="match status" value="1"/>
</dbReference>
<proteinExistence type="predicted"/>
<dbReference type="EMBL" id="BMDG01000012">
    <property type="protein sequence ID" value="GGI10819.1"/>
    <property type="molecule type" value="Genomic_DNA"/>
</dbReference>
<comment type="caution">
    <text evidence="5">The sequence shown here is derived from an EMBL/GenBank/DDBJ whole genome shotgun (WGS) entry which is preliminary data.</text>
</comment>
<dbReference type="InterPro" id="IPR011711">
    <property type="entry name" value="GntR_C"/>
</dbReference>
<dbReference type="SUPFAM" id="SSF46785">
    <property type="entry name" value="Winged helix' DNA-binding domain"/>
    <property type="match status" value="1"/>
</dbReference>
<keyword evidence="3" id="KW-0804">Transcription</keyword>
<reference evidence="6" key="1">
    <citation type="journal article" date="2019" name="Int. J. Syst. Evol. Microbiol.">
        <title>The Global Catalogue of Microorganisms (GCM) 10K type strain sequencing project: providing services to taxonomists for standard genome sequencing and annotation.</title>
        <authorList>
            <consortium name="The Broad Institute Genomics Platform"/>
            <consortium name="The Broad Institute Genome Sequencing Center for Infectious Disease"/>
            <person name="Wu L."/>
            <person name="Ma J."/>
        </authorList>
    </citation>
    <scope>NUCLEOTIDE SEQUENCE [LARGE SCALE GENOMIC DNA]</scope>
    <source>
        <strain evidence="6">CCM 8653</strain>
    </source>
</reference>
<dbReference type="InterPro" id="IPR008920">
    <property type="entry name" value="TF_FadR/GntR_C"/>
</dbReference>
<name>A0ABQ2B991_9MICO</name>
<protein>
    <submittedName>
        <fullName evidence="5">GntR family transcriptional regulator</fullName>
    </submittedName>
</protein>
<feature type="domain" description="HTH gntR-type" evidence="4">
    <location>
        <begin position="38"/>
        <end position="106"/>
    </location>
</feature>
<dbReference type="PROSITE" id="PS50949">
    <property type="entry name" value="HTH_GNTR"/>
    <property type="match status" value="1"/>
</dbReference>
<dbReference type="SMART" id="SM00345">
    <property type="entry name" value="HTH_GNTR"/>
    <property type="match status" value="1"/>
</dbReference>
<keyword evidence="2" id="KW-0238">DNA-binding</keyword>
<dbReference type="SUPFAM" id="SSF48008">
    <property type="entry name" value="GntR ligand-binding domain-like"/>
    <property type="match status" value="1"/>
</dbReference>
<dbReference type="PANTHER" id="PTHR43537:SF5">
    <property type="entry name" value="UXU OPERON TRANSCRIPTIONAL REGULATOR"/>
    <property type="match status" value="1"/>
</dbReference>
<evidence type="ECO:0000259" key="4">
    <source>
        <dbReference type="PROSITE" id="PS50949"/>
    </source>
</evidence>
<keyword evidence="1" id="KW-0805">Transcription regulation</keyword>
<evidence type="ECO:0000256" key="1">
    <source>
        <dbReference type="ARBA" id="ARBA00023015"/>
    </source>
</evidence>
<dbReference type="PANTHER" id="PTHR43537">
    <property type="entry name" value="TRANSCRIPTIONAL REGULATOR, GNTR FAMILY"/>
    <property type="match status" value="1"/>
</dbReference>
<evidence type="ECO:0000313" key="5">
    <source>
        <dbReference type="EMBL" id="GGI10819.1"/>
    </source>
</evidence>
<organism evidence="5 6">
    <name type="scientific">Isoptericola cucumis</name>
    <dbReference type="NCBI Taxonomy" id="1776856"/>
    <lineage>
        <taxon>Bacteria</taxon>
        <taxon>Bacillati</taxon>
        <taxon>Actinomycetota</taxon>
        <taxon>Actinomycetes</taxon>
        <taxon>Micrococcales</taxon>
        <taxon>Promicromonosporaceae</taxon>
        <taxon>Isoptericola</taxon>
    </lineage>
</organism>
<gene>
    <name evidence="5" type="ORF">GCM10007368_33130</name>
</gene>
<accession>A0ABQ2B991</accession>
<evidence type="ECO:0000256" key="2">
    <source>
        <dbReference type="ARBA" id="ARBA00023125"/>
    </source>
</evidence>
<keyword evidence="6" id="KW-1185">Reference proteome</keyword>
<dbReference type="Gene3D" id="1.10.10.10">
    <property type="entry name" value="Winged helix-like DNA-binding domain superfamily/Winged helix DNA-binding domain"/>
    <property type="match status" value="1"/>
</dbReference>
<evidence type="ECO:0000256" key="3">
    <source>
        <dbReference type="ARBA" id="ARBA00023163"/>
    </source>
</evidence>
<dbReference type="Gene3D" id="1.20.120.530">
    <property type="entry name" value="GntR ligand-binding domain-like"/>
    <property type="match status" value="1"/>
</dbReference>
<dbReference type="Proteomes" id="UP000632535">
    <property type="component" value="Unassembled WGS sequence"/>
</dbReference>
<dbReference type="InterPro" id="IPR036390">
    <property type="entry name" value="WH_DNA-bd_sf"/>
</dbReference>
<dbReference type="InterPro" id="IPR036388">
    <property type="entry name" value="WH-like_DNA-bd_sf"/>
</dbReference>